<dbReference type="Proteomes" id="UP000838686">
    <property type="component" value="Unassembled WGS sequence"/>
</dbReference>
<gene>
    <name evidence="1" type="ORF">PAECIP111893_02585</name>
</gene>
<dbReference type="EMBL" id="CAKMMF010000012">
    <property type="protein sequence ID" value="CAH1206510.1"/>
    <property type="molecule type" value="Genomic_DNA"/>
</dbReference>
<evidence type="ECO:0000313" key="1">
    <source>
        <dbReference type="EMBL" id="CAH1206510.1"/>
    </source>
</evidence>
<name>A0ABM9C7V8_9BACL</name>
<comment type="caution">
    <text evidence="1">The sequence shown here is derived from an EMBL/GenBank/DDBJ whole genome shotgun (WGS) entry which is preliminary data.</text>
</comment>
<accession>A0ABM9C7V8</accession>
<organism evidence="1 2">
    <name type="scientific">Paenibacillus plantiphilus</name>
    <dbReference type="NCBI Taxonomy" id="2905650"/>
    <lineage>
        <taxon>Bacteria</taxon>
        <taxon>Bacillati</taxon>
        <taxon>Bacillota</taxon>
        <taxon>Bacilli</taxon>
        <taxon>Bacillales</taxon>
        <taxon>Paenibacillaceae</taxon>
        <taxon>Paenibacillus</taxon>
    </lineage>
</organism>
<reference evidence="1" key="1">
    <citation type="submission" date="2022-01" db="EMBL/GenBank/DDBJ databases">
        <authorList>
            <person name="Criscuolo A."/>
        </authorList>
    </citation>
    <scope>NUCLEOTIDE SEQUENCE</scope>
    <source>
        <strain evidence="1">CIP111893</strain>
    </source>
</reference>
<evidence type="ECO:0000313" key="2">
    <source>
        <dbReference type="Proteomes" id="UP000838686"/>
    </source>
</evidence>
<sequence length="348" mass="41850">MMHVVQQHMAILRQAQQADPQQWCALQIERTDEGFHTERYLFLAAALRGNRERHLSMHALHRLTVHPFKRCPQRFMTCHQMGERPLQPRAVQCTFHRQHARHVVAYLCAFQLLQNQHPPLGWRDRIIHPALYRLYRRIRILRQPFDRLRQLTYRRRFEDRLQRHLHIPFLVHPRDQRHRPQRMAAALEEVVPRANPFHAENVLPQLGQPSFHRRDWRFVRHTCRPLLRLRQRFAVELAIGRQRQVLQRHEGGRHHVRRQLPLQRRLHLSSRFSFLACCRRDVCAQIQAAIPILSRHHRCFADGRFLQDRRFDLSKLDPIPPDLHLLVDSPQILDIAVRQPSCPITRFI</sequence>
<keyword evidence="2" id="KW-1185">Reference proteome</keyword>
<proteinExistence type="predicted"/>
<protein>
    <submittedName>
        <fullName evidence="1">Uncharacterized protein</fullName>
    </submittedName>
</protein>